<proteinExistence type="predicted"/>
<dbReference type="Proteomes" id="UP001278995">
    <property type="component" value="Unassembled WGS sequence"/>
</dbReference>
<dbReference type="AlphaFoldDB" id="A0AB35UVH2"/>
<dbReference type="EMBL" id="JAXHPO010000027">
    <property type="protein sequence ID" value="MDY6550566.1"/>
    <property type="molecule type" value="Genomic_DNA"/>
</dbReference>
<dbReference type="NCBIfam" id="NF040519">
    <property type="entry name" value="Sbal_3080_fam"/>
    <property type="match status" value="1"/>
</dbReference>
<evidence type="ECO:0000313" key="3">
    <source>
        <dbReference type="EMBL" id="MDY6550566.1"/>
    </source>
</evidence>
<dbReference type="PROSITE" id="PS51257">
    <property type="entry name" value="PROKAR_LIPOPROTEIN"/>
    <property type="match status" value="1"/>
</dbReference>
<dbReference type="Proteomes" id="UP001284094">
    <property type="component" value="Unassembled WGS sequence"/>
</dbReference>
<feature type="signal peptide" evidence="1">
    <location>
        <begin position="1"/>
        <end position="18"/>
    </location>
</feature>
<accession>A0AB35UVH2</accession>
<protein>
    <submittedName>
        <fullName evidence="2">Sbal_3080 family lipoprotein</fullName>
    </submittedName>
</protein>
<dbReference type="EMBL" id="JAXHPL010000043">
    <property type="protein sequence ID" value="MDY6487249.1"/>
    <property type="molecule type" value="Genomic_DNA"/>
</dbReference>
<evidence type="ECO:0000313" key="4">
    <source>
        <dbReference type="Proteomes" id="UP001278995"/>
    </source>
</evidence>
<sequence length="142" mass="16121">MLKRILILGLLISLSACTSIQVNNTQGFQTKNIKHICIIKNAKVTIGDFENMIVRSLARYSIRAEVYPEQSKPLFCDVTMTYTALRSWDMATYLSSAKFVLYQNNQQVSEATFHLKGKGGLALNKWRSTETKVNELVDELLK</sequence>
<evidence type="ECO:0000313" key="2">
    <source>
        <dbReference type="EMBL" id="MDY6487249.1"/>
    </source>
</evidence>
<evidence type="ECO:0000313" key="5">
    <source>
        <dbReference type="Proteomes" id="UP001284094"/>
    </source>
</evidence>
<gene>
    <name evidence="3" type="ORF">SKM48_07330</name>
    <name evidence="2" type="ORF">SKM51_08605</name>
</gene>
<keyword evidence="2" id="KW-0449">Lipoprotein</keyword>
<feature type="chain" id="PRO_5044248620" evidence="1">
    <location>
        <begin position="19"/>
        <end position="142"/>
    </location>
</feature>
<keyword evidence="5" id="KW-1185">Reference proteome</keyword>
<keyword evidence="1" id="KW-0732">Signal</keyword>
<comment type="caution">
    <text evidence="2">The sequence shown here is derived from an EMBL/GenBank/DDBJ whole genome shotgun (WGS) entry which is preliminary data.</text>
</comment>
<organism evidence="2 4">
    <name type="scientific">Acinetobacter faecalis</name>
    <dbReference type="NCBI Taxonomy" id="2665161"/>
    <lineage>
        <taxon>Bacteria</taxon>
        <taxon>Pseudomonadati</taxon>
        <taxon>Pseudomonadota</taxon>
        <taxon>Gammaproteobacteria</taxon>
        <taxon>Moraxellales</taxon>
        <taxon>Moraxellaceae</taxon>
        <taxon>Acinetobacter</taxon>
    </lineage>
</organism>
<evidence type="ECO:0000256" key="1">
    <source>
        <dbReference type="SAM" id="SignalP"/>
    </source>
</evidence>
<reference evidence="2 4" key="1">
    <citation type="submission" date="2023-11" db="EMBL/GenBank/DDBJ databases">
        <title>The common occurrence of Acinetobacte faecalis in cattle feces and its emended description.</title>
        <authorList>
            <person name="Kyselkova M."/>
            <person name="Xanthopoulou K."/>
            <person name="Shestivska V."/>
            <person name="Spanelova P."/>
            <person name="Maixnerova M."/>
            <person name="Higgins P.G."/>
            <person name="Nemec A."/>
        </authorList>
    </citation>
    <scope>NUCLEOTIDE SEQUENCE [LARGE SCALE GENOMIC DNA]</scope>
    <source>
        <strain evidence="2 4">ANC 7483</strain>
    </source>
</reference>
<reference evidence="3 5" key="3">
    <citation type="journal article" date="2024" name="Syst. Appl. Microbiol.">
        <title>Evidence for the occurrence of Acinetobacter faecalis in cattle feces and its emended description.</title>
        <authorList>
            <person name="Kyselkova M."/>
            <person name="Xanthopoulou K."/>
            <person name="Shestivska V."/>
            <person name="Spanelova P."/>
            <person name="Maixnerova M."/>
            <person name="Higgins P.G."/>
            <person name="Nemec A."/>
        </authorList>
    </citation>
    <scope>NUCLEOTIDE SEQUENCE [LARGE SCALE GENOMIC DNA]</scope>
    <source>
        <strain evidence="3 5">ANC 7225</strain>
    </source>
</reference>
<name>A0AB35UVH2_9GAMM</name>
<reference evidence="3" key="2">
    <citation type="submission" date="2023-11" db="EMBL/GenBank/DDBJ databases">
        <authorList>
            <person name="Kyselkova M."/>
            <person name="Xanthopoulou K."/>
            <person name="Shestivska V."/>
            <person name="Spanelova P."/>
            <person name="Maixnerova M."/>
            <person name="Higgins P.G."/>
            <person name="Nemec A."/>
        </authorList>
    </citation>
    <scope>NUCLEOTIDE SEQUENCE</scope>
    <source>
        <strain evidence="3">ANC 7225</strain>
    </source>
</reference>
<dbReference type="RefSeq" id="WP_248103199.1">
    <property type="nucleotide sequence ID" value="NZ_JAXHPE010000027.1"/>
</dbReference>